<keyword evidence="5 6" id="KW-0472">Membrane</keyword>
<dbReference type="KEGG" id="swf:E3E12_02780"/>
<feature type="transmembrane region" description="Helical" evidence="6">
    <location>
        <begin position="96"/>
        <end position="116"/>
    </location>
</feature>
<reference evidence="8 9" key="1">
    <citation type="submission" date="2019-03" db="EMBL/GenBank/DDBJ databases">
        <title>The complete genome sequence of Swingsia_sp. F3b2 LMG30590(T).</title>
        <authorList>
            <person name="Chua K.-O."/>
            <person name="Chan K.-G."/>
            <person name="See-Too W.-S."/>
        </authorList>
    </citation>
    <scope>NUCLEOTIDE SEQUENCE [LARGE SCALE GENOMIC DNA]</scope>
    <source>
        <strain evidence="8 9">F3b2</strain>
    </source>
</reference>
<comment type="subcellular location">
    <subcellularLocation>
        <location evidence="1">Cell membrane</location>
        <topology evidence="1">Multi-pass membrane protein</topology>
    </subcellularLocation>
</comment>
<protein>
    <submittedName>
        <fullName evidence="8">MFS transporter</fullName>
    </submittedName>
</protein>
<proteinExistence type="predicted"/>
<keyword evidence="2" id="KW-1003">Cell membrane</keyword>
<feature type="transmembrane region" description="Helical" evidence="6">
    <location>
        <begin position="196"/>
        <end position="218"/>
    </location>
</feature>
<feature type="transmembrane region" description="Helical" evidence="6">
    <location>
        <begin position="65"/>
        <end position="84"/>
    </location>
</feature>
<dbReference type="Gene3D" id="1.20.1250.20">
    <property type="entry name" value="MFS general substrate transporter like domains"/>
    <property type="match status" value="1"/>
</dbReference>
<evidence type="ECO:0000313" key="9">
    <source>
        <dbReference type="Proteomes" id="UP000318709"/>
    </source>
</evidence>
<evidence type="ECO:0000256" key="6">
    <source>
        <dbReference type="SAM" id="Phobius"/>
    </source>
</evidence>
<dbReference type="AlphaFoldDB" id="A0A4Y6UCM2"/>
<dbReference type="PANTHER" id="PTHR43124:SF5">
    <property type="entry name" value="PURINE RIBONUCLEOSIDE EFFLUX PUMP NEPI"/>
    <property type="match status" value="1"/>
</dbReference>
<name>A0A4Y6UCM2_9PROT</name>
<feature type="transmembrane region" description="Helical" evidence="6">
    <location>
        <begin position="38"/>
        <end position="58"/>
    </location>
</feature>
<dbReference type="PROSITE" id="PS50850">
    <property type="entry name" value="MFS"/>
    <property type="match status" value="1"/>
</dbReference>
<feature type="transmembrane region" description="Helical" evidence="6">
    <location>
        <begin position="349"/>
        <end position="368"/>
    </location>
</feature>
<dbReference type="SUPFAM" id="SSF103473">
    <property type="entry name" value="MFS general substrate transporter"/>
    <property type="match status" value="1"/>
</dbReference>
<organism evidence="8 9">
    <name type="scientific">Formicincola oecophyllae</name>
    <dbReference type="NCBI Taxonomy" id="2558361"/>
    <lineage>
        <taxon>Bacteria</taxon>
        <taxon>Pseudomonadati</taxon>
        <taxon>Pseudomonadota</taxon>
        <taxon>Alphaproteobacteria</taxon>
        <taxon>Acetobacterales</taxon>
        <taxon>Acetobacteraceae</taxon>
        <taxon>Formicincola</taxon>
    </lineage>
</organism>
<dbReference type="GO" id="GO:0005886">
    <property type="term" value="C:plasma membrane"/>
    <property type="evidence" value="ECO:0007669"/>
    <property type="project" value="UniProtKB-SubCell"/>
</dbReference>
<dbReference type="OrthoDB" id="9812189at2"/>
<dbReference type="GO" id="GO:0022857">
    <property type="term" value="F:transmembrane transporter activity"/>
    <property type="evidence" value="ECO:0007669"/>
    <property type="project" value="InterPro"/>
</dbReference>
<accession>A0A4Y6UCM2</accession>
<feature type="transmembrane region" description="Helical" evidence="6">
    <location>
        <begin position="322"/>
        <end position="343"/>
    </location>
</feature>
<keyword evidence="4 6" id="KW-1133">Transmembrane helix</keyword>
<evidence type="ECO:0000256" key="3">
    <source>
        <dbReference type="ARBA" id="ARBA00022692"/>
    </source>
</evidence>
<dbReference type="Proteomes" id="UP000318709">
    <property type="component" value="Chromosome"/>
</dbReference>
<feature type="domain" description="Major facilitator superfamily (MFS) profile" evidence="7">
    <location>
        <begin position="1"/>
        <end position="374"/>
    </location>
</feature>
<evidence type="ECO:0000256" key="1">
    <source>
        <dbReference type="ARBA" id="ARBA00004651"/>
    </source>
</evidence>
<evidence type="ECO:0000256" key="4">
    <source>
        <dbReference type="ARBA" id="ARBA00022989"/>
    </source>
</evidence>
<keyword evidence="9" id="KW-1185">Reference proteome</keyword>
<dbReference type="InterPro" id="IPR050189">
    <property type="entry name" value="MFS_Efflux_Transporters"/>
</dbReference>
<dbReference type="EMBL" id="CP038231">
    <property type="protein sequence ID" value="QDH14318.1"/>
    <property type="molecule type" value="Genomic_DNA"/>
</dbReference>
<dbReference type="InterPro" id="IPR011701">
    <property type="entry name" value="MFS"/>
</dbReference>
<evidence type="ECO:0000259" key="7">
    <source>
        <dbReference type="PROSITE" id="PS50850"/>
    </source>
</evidence>
<dbReference type="InterPro" id="IPR020846">
    <property type="entry name" value="MFS_dom"/>
</dbReference>
<dbReference type="CDD" id="cd17324">
    <property type="entry name" value="MFS_NepI_like"/>
    <property type="match status" value="1"/>
</dbReference>
<keyword evidence="3 6" id="KW-0812">Transmembrane</keyword>
<feature type="transmembrane region" description="Helical" evidence="6">
    <location>
        <begin position="155"/>
        <end position="175"/>
    </location>
</feature>
<dbReference type="InterPro" id="IPR036259">
    <property type="entry name" value="MFS_trans_sf"/>
</dbReference>
<evidence type="ECO:0000256" key="2">
    <source>
        <dbReference type="ARBA" id="ARBA00022475"/>
    </source>
</evidence>
<dbReference type="PANTHER" id="PTHR43124">
    <property type="entry name" value="PURINE EFFLUX PUMP PBUE"/>
    <property type="match status" value="1"/>
</dbReference>
<gene>
    <name evidence="8" type="ORF">E3E12_02780</name>
</gene>
<feature type="transmembrane region" description="Helical" evidence="6">
    <location>
        <begin position="123"/>
        <end position="143"/>
    </location>
</feature>
<dbReference type="Pfam" id="PF07690">
    <property type="entry name" value="MFS_1"/>
    <property type="match status" value="1"/>
</dbReference>
<feature type="transmembrane region" description="Helical" evidence="6">
    <location>
        <begin position="262"/>
        <end position="280"/>
    </location>
</feature>
<feature type="transmembrane region" description="Helical" evidence="6">
    <location>
        <begin position="230"/>
        <end position="250"/>
    </location>
</feature>
<evidence type="ECO:0000256" key="5">
    <source>
        <dbReference type="ARBA" id="ARBA00023136"/>
    </source>
</evidence>
<sequence>MRALAFCVFLLITAEFMPASLLTPLAHSLHATDAMVGQAISISGLFAVVASLTLTMVLPRLDRRTMLLGLTLCLTLSLALMAMADHFAMLMVSRALLGMVIGGFWALSTSVVIRLAAPPQVPAALATLYMGNAVAVALAPAVGNWLGMKLGWRSVFWALVPLAAYALLWQAKALPPLTPQAKPGWDSLRALLAKPGFMVGLLALMVDFTGAFCAFTYFRPFLENVTHLTGQGLSLAFLALGCAAFVGTSLAGRWGARHLQGLLWLVPGGLAMLTMALAFWGQAVPAVLVLLCAWGAFNAAMPVCWSGWLARSALDDAETGGALMVALIQFSIMGGGMLGGVILKLDQPSSPLLLGGAFLFLGAAIAWGQASLAPPSYSGGGGLGD</sequence>
<evidence type="ECO:0000313" key="8">
    <source>
        <dbReference type="EMBL" id="QDH14318.1"/>
    </source>
</evidence>